<proteinExistence type="predicted"/>
<gene>
    <name evidence="3" type="ORF">BU16DRAFT_566810</name>
</gene>
<dbReference type="Proteomes" id="UP000799750">
    <property type="component" value="Unassembled WGS sequence"/>
</dbReference>
<feature type="compositionally biased region" description="Polar residues" evidence="2">
    <location>
        <begin position="234"/>
        <end position="249"/>
    </location>
</feature>
<dbReference type="EMBL" id="MU004198">
    <property type="protein sequence ID" value="KAF2489711.1"/>
    <property type="molecule type" value="Genomic_DNA"/>
</dbReference>
<organism evidence="3 4">
    <name type="scientific">Lophium mytilinum</name>
    <dbReference type="NCBI Taxonomy" id="390894"/>
    <lineage>
        <taxon>Eukaryota</taxon>
        <taxon>Fungi</taxon>
        <taxon>Dikarya</taxon>
        <taxon>Ascomycota</taxon>
        <taxon>Pezizomycotina</taxon>
        <taxon>Dothideomycetes</taxon>
        <taxon>Pleosporomycetidae</taxon>
        <taxon>Mytilinidiales</taxon>
        <taxon>Mytilinidiaceae</taxon>
        <taxon>Lophium</taxon>
    </lineage>
</organism>
<keyword evidence="1" id="KW-0175">Coiled coil</keyword>
<feature type="compositionally biased region" description="Low complexity" evidence="2">
    <location>
        <begin position="1331"/>
        <end position="1345"/>
    </location>
</feature>
<feature type="region of interest" description="Disordered" evidence="2">
    <location>
        <begin position="1290"/>
        <end position="1374"/>
    </location>
</feature>
<feature type="coiled-coil region" evidence="1">
    <location>
        <begin position="1241"/>
        <end position="1268"/>
    </location>
</feature>
<reference evidence="3" key="1">
    <citation type="journal article" date="2020" name="Stud. Mycol.">
        <title>101 Dothideomycetes genomes: a test case for predicting lifestyles and emergence of pathogens.</title>
        <authorList>
            <person name="Haridas S."/>
            <person name="Albert R."/>
            <person name="Binder M."/>
            <person name="Bloem J."/>
            <person name="Labutti K."/>
            <person name="Salamov A."/>
            <person name="Andreopoulos B."/>
            <person name="Baker S."/>
            <person name="Barry K."/>
            <person name="Bills G."/>
            <person name="Bluhm B."/>
            <person name="Cannon C."/>
            <person name="Castanera R."/>
            <person name="Culley D."/>
            <person name="Daum C."/>
            <person name="Ezra D."/>
            <person name="Gonzalez J."/>
            <person name="Henrissat B."/>
            <person name="Kuo A."/>
            <person name="Liang C."/>
            <person name="Lipzen A."/>
            <person name="Lutzoni F."/>
            <person name="Magnuson J."/>
            <person name="Mondo S."/>
            <person name="Nolan M."/>
            <person name="Ohm R."/>
            <person name="Pangilinan J."/>
            <person name="Park H.-J."/>
            <person name="Ramirez L."/>
            <person name="Alfaro M."/>
            <person name="Sun H."/>
            <person name="Tritt A."/>
            <person name="Yoshinaga Y."/>
            <person name="Zwiers L.-H."/>
            <person name="Turgeon B."/>
            <person name="Goodwin S."/>
            <person name="Spatafora J."/>
            <person name="Crous P."/>
            <person name="Grigoriev I."/>
        </authorList>
    </citation>
    <scope>NUCLEOTIDE SEQUENCE</scope>
    <source>
        <strain evidence="3">CBS 269.34</strain>
    </source>
</reference>
<accession>A0A6A6QC40</accession>
<feature type="compositionally biased region" description="Basic and acidic residues" evidence="2">
    <location>
        <begin position="1313"/>
        <end position="1322"/>
    </location>
</feature>
<evidence type="ECO:0000256" key="2">
    <source>
        <dbReference type="SAM" id="MobiDB-lite"/>
    </source>
</evidence>
<feature type="compositionally biased region" description="Low complexity" evidence="2">
    <location>
        <begin position="1290"/>
        <end position="1303"/>
    </location>
</feature>
<dbReference type="OrthoDB" id="10692293at2759"/>
<sequence length="1543" mass="173459">MEAFNRRLREVFAPNFKALQERQMAHILYVLMPLHQSRPTPAGLLRPVHITLTSNLDLNRNKFHVYCHGDDIAKGFSSFEVLKGTWSIPQHRLRATILRPFHDVDPFKGTFIDGKLEPRPVPSSSYERSILERANIATAVVERFNPGLVLGPSMWRPETTQFISEHQHRAAQELSRNSNPWATLGMLGQLPVLPEFLYAFFHGKSLEIQGYGSATRLYLGKAIDFVRSIPQSRSKRMTSTGEINTTTKNARPKKPLIRSKERISHAHDPWAWTSTALKQRSDTKKVQKKDDLEEEGRYGKLLRNLKTSQCKDDTASNQSSNRLEFTQRYLSTKHLFHARCQSLLIPSPAIIFKRNSGRLCGAEFDLDYSGRINIKVRGSFEVMAQARLALWQAALKRIENLEAKRRFHLLCQFNDMAKTAVHHNKTISGQWTANLKLSHPSHGERAVETKAAYETHAQANVALWKAALNVLEELNPASKDPKNLLRYRYIRALLDTRWKAFGLSKPDISLEQDNPDFPSRWVAKLGIEVSSGKRVIRTALPLEVKAPTSLNAELAALQMLEGLEKEGLLTYAPWARHRYRERFGLWRLSHLPSNVIFKCTGLSANIGARLRVQLELTGEARIFASGDRFGTADEAREAVCAIALDSLDPQQKTREITYSSIQKDFGFPSTIKETGTTEIATNATTTVSDPNTEISTAAAPWGSNALKEQTAISYLQRLCRVIGYGPQNYVFGTNGPDYYCNLTIEPPYDQPGQVFGGRDTLYDSQERAKSAAALEAIQYLQNNALFKAWTRFMGKQTSVSQTNSMKSNINNRGELLLFLSEFCLHMRCDSSFSKLIEQHDAGFSCEIRVPPWPMRIFGGHDRPFPSAREAHKAAHLEIIHSLYEARLFAWNEVSDEDPSVFSEQKSAIGFLHKFCLITDSGKPSFHTYNDHSTGSSCELLVPRLSEAGFGGRRNLFPTKRSANTAAAMEAIQFLREKRMIRMPGVEMENISNSTTLESTSNSTKTFINSVVAPLKHSISKEKNSFEFIHLFSTHTKSQTSPKVSFEDQPAGISCELRIPQRPEHVFRGKGKIQTEARDLAAWEAVKYLHETGHFGVWDTTAEKNESTQKDVGLPSASSPNSIAPTGSELVSNMATHADALRLVCYYAKSGQPQFSFRMHGTEFSCEVRISQRPGHVFGGEKLYASKDRASRAAAGEAVQFLRQAMDFQSDASMENDPHSAVWSPREDHDQASGGLTFAGSIRSSEQQESSLKQENSALRETNIKLKEKLLTVMEKNLALMKLVDENPAVSQEIDSQQSDDSVSGKTVPSKHATPFDHLEENNSMRPNVIISSPSKNSQPSSLLSLATTLMKPSRSPTKPDPTATTTKARIQRPRPKRRDTFNLIEVRRNQIIQGKLSMRPVQDLATTLMEPSRSPTKLGSTATTTKARIQHSGPKRRDTFNLTEVRGNHIAEARRNLIIQGKLSMREVQDDTLNLTEVRRNIITQGKLSMRAVQDASVISPTNIQKQARIRRINFRKDVSFETRLRDQTTSRSSADSHHFRSF</sequence>
<keyword evidence="4" id="KW-1185">Reference proteome</keyword>
<evidence type="ECO:0000256" key="1">
    <source>
        <dbReference type="SAM" id="Coils"/>
    </source>
</evidence>
<feature type="region of interest" description="Disordered" evidence="2">
    <location>
        <begin position="234"/>
        <end position="253"/>
    </location>
</feature>
<protein>
    <submittedName>
        <fullName evidence="3">Uncharacterized protein</fullName>
    </submittedName>
</protein>
<evidence type="ECO:0000313" key="3">
    <source>
        <dbReference type="EMBL" id="KAF2489711.1"/>
    </source>
</evidence>
<feature type="region of interest" description="Disordered" evidence="2">
    <location>
        <begin position="1211"/>
        <end position="1236"/>
    </location>
</feature>
<name>A0A6A6QC40_9PEZI</name>
<evidence type="ECO:0000313" key="4">
    <source>
        <dbReference type="Proteomes" id="UP000799750"/>
    </source>
</evidence>